<feature type="chain" id="PRO_5031105179" evidence="1">
    <location>
        <begin position="21"/>
        <end position="199"/>
    </location>
</feature>
<dbReference type="AlphaFoldDB" id="A0A7W8DMT5"/>
<name>A0A7W8DMT5_9BACT</name>
<comment type="caution">
    <text evidence="2">The sequence shown here is derived from an EMBL/GenBank/DDBJ whole genome shotgun (WGS) entry which is preliminary data.</text>
</comment>
<evidence type="ECO:0000256" key="1">
    <source>
        <dbReference type="SAM" id="SignalP"/>
    </source>
</evidence>
<dbReference type="RefSeq" id="WP_184344582.1">
    <property type="nucleotide sequence ID" value="NZ_JACHIG010000020.1"/>
</dbReference>
<feature type="signal peptide" evidence="1">
    <location>
        <begin position="1"/>
        <end position="20"/>
    </location>
</feature>
<proteinExistence type="predicted"/>
<keyword evidence="1" id="KW-0732">Signal</keyword>
<keyword evidence="3" id="KW-1185">Reference proteome</keyword>
<evidence type="ECO:0000313" key="2">
    <source>
        <dbReference type="EMBL" id="MBB5035612.1"/>
    </source>
</evidence>
<dbReference type="Proteomes" id="UP000590740">
    <property type="component" value="Unassembled WGS sequence"/>
</dbReference>
<protein>
    <submittedName>
        <fullName evidence="2">Uncharacterized protein</fullName>
    </submittedName>
</protein>
<accession>A0A7W8DMT5</accession>
<dbReference type="EMBL" id="JACHIG010000020">
    <property type="protein sequence ID" value="MBB5035612.1"/>
    <property type="molecule type" value="Genomic_DNA"/>
</dbReference>
<evidence type="ECO:0000313" key="3">
    <source>
        <dbReference type="Proteomes" id="UP000590740"/>
    </source>
</evidence>
<reference evidence="2 3" key="1">
    <citation type="submission" date="2020-08" db="EMBL/GenBank/DDBJ databases">
        <title>Genomic Encyclopedia of Type Strains, Phase IV (KMG-IV): sequencing the most valuable type-strain genomes for metagenomic binning, comparative biology and taxonomic classification.</title>
        <authorList>
            <person name="Goeker M."/>
        </authorList>
    </citation>
    <scope>NUCLEOTIDE SEQUENCE [LARGE SCALE GENOMIC DNA]</scope>
    <source>
        <strain evidence="2 3">DSM 12252</strain>
    </source>
</reference>
<sequence length="199" mass="21874">MTSKTASAVILALSSFVLCASGQPAAKDAKADLSKKYPSLHIQAKVGKRNAPYQGSTYMMTMTMTPEVVIESARTQPMASASATFLLVTSDTSAKYRRGEEQLVIATSETLGIPAVSKGSRRSIEFKPLSTRYDSDRDETNVGGQEYKYFIMAVFSDDNQFLHIETNCAELSRHLQAHPDLRVQFLGMKPGAKFTTNFK</sequence>
<organism evidence="2 3">
    <name type="scientific">Prosthecobacter vanneervenii</name>
    <dbReference type="NCBI Taxonomy" id="48466"/>
    <lineage>
        <taxon>Bacteria</taxon>
        <taxon>Pseudomonadati</taxon>
        <taxon>Verrucomicrobiota</taxon>
        <taxon>Verrucomicrobiia</taxon>
        <taxon>Verrucomicrobiales</taxon>
        <taxon>Verrucomicrobiaceae</taxon>
        <taxon>Prosthecobacter</taxon>
    </lineage>
</organism>
<gene>
    <name evidence="2" type="ORF">HNQ65_005225</name>
</gene>